<dbReference type="PANTHER" id="PTHR32194">
    <property type="entry name" value="METALLOPROTEASE TLDD"/>
    <property type="match status" value="1"/>
</dbReference>
<evidence type="ECO:0000313" key="5">
    <source>
        <dbReference type="EMBL" id="KAH0570251.1"/>
    </source>
</evidence>
<dbReference type="GO" id="GO:0005737">
    <property type="term" value="C:cytoplasm"/>
    <property type="evidence" value="ECO:0007669"/>
    <property type="project" value="UniProtKB-SubCell"/>
</dbReference>
<keyword evidence="1 3" id="KW-0963">Cytoplasm</keyword>
<evidence type="ECO:0000313" key="6">
    <source>
        <dbReference type="Proteomes" id="UP000018208"/>
    </source>
</evidence>
<accession>V6LVY5</accession>
<sequence>MSDASTYNGGAILAMKGKNCVVVATDKRLGASYQTITMNYPKISQPNKSCLLAIAGFASDAQMLHRDLASRCELFEFENNRSLTPSELINLVSAVLYEKRFGPLFVSPIIAGMEGDISIVGGHDSIGAPAISDWIVDGTANEFLLGPAQMYWKEGMGKEELIECASKVMQAGTNRDAYSGWGIQIHCMEADGSMEIRDIACRMD</sequence>
<dbReference type="PROSITE" id="PS51476">
    <property type="entry name" value="PROTEASOME_BETA_2"/>
    <property type="match status" value="1"/>
</dbReference>
<keyword evidence="2 3" id="KW-0647">Proteasome</keyword>
<dbReference type="GO" id="GO:0051603">
    <property type="term" value="P:proteolysis involved in protein catabolic process"/>
    <property type="evidence" value="ECO:0007669"/>
    <property type="project" value="InterPro"/>
</dbReference>
<dbReference type="PANTHER" id="PTHR32194:SF10">
    <property type="entry name" value="PROTEASOME SUBUNIT BETA TYPE-3"/>
    <property type="match status" value="1"/>
</dbReference>
<reference evidence="4 5" key="1">
    <citation type="journal article" date="2014" name="PLoS Genet.">
        <title>The Genome of Spironucleus salmonicida Highlights a Fish Pathogen Adapted to Fluctuating Environments.</title>
        <authorList>
            <person name="Xu F."/>
            <person name="Jerlstrom-Hultqvist J."/>
            <person name="Einarsson E."/>
            <person name="Astvaldsson A."/>
            <person name="Svard S.G."/>
            <person name="Andersson J.O."/>
        </authorList>
    </citation>
    <scope>NUCLEOTIDE SEQUENCE</scope>
    <source>
        <strain evidence="5">ATCC 50377</strain>
    </source>
</reference>
<dbReference type="GO" id="GO:0005839">
    <property type="term" value="C:proteasome core complex"/>
    <property type="evidence" value="ECO:0007669"/>
    <property type="project" value="InterPro"/>
</dbReference>
<dbReference type="OrthoDB" id="204949at2759"/>
<proteinExistence type="inferred from homology"/>
<dbReference type="GO" id="GO:0005634">
    <property type="term" value="C:nucleus"/>
    <property type="evidence" value="ECO:0007669"/>
    <property type="project" value="UniProtKB-SubCell"/>
</dbReference>
<name>V6LVY5_9EUKA</name>
<gene>
    <name evidence="4" type="ORF">SS50377_11356</name>
    <name evidence="5" type="ORF">SS50377_28226</name>
</gene>
<comment type="subcellular location">
    <subcellularLocation>
        <location evidence="3">Cytoplasm</location>
    </subcellularLocation>
    <subcellularLocation>
        <location evidence="3">Nucleus</location>
    </subcellularLocation>
</comment>
<dbReference type="EMBL" id="KI545985">
    <property type="protein sequence ID" value="EST48408.1"/>
    <property type="molecule type" value="Genomic_DNA"/>
</dbReference>
<dbReference type="InterPro" id="IPR023333">
    <property type="entry name" value="Proteasome_suB-type"/>
</dbReference>
<evidence type="ECO:0000256" key="2">
    <source>
        <dbReference type="ARBA" id="ARBA00022942"/>
    </source>
</evidence>
<dbReference type="Proteomes" id="UP000018208">
    <property type="component" value="Unassembled WGS sequence"/>
</dbReference>
<dbReference type="Gene3D" id="3.60.20.10">
    <property type="entry name" value="Glutamine Phosphoribosylpyrophosphate, subunit 1, domain 1"/>
    <property type="match status" value="1"/>
</dbReference>
<evidence type="ECO:0000256" key="1">
    <source>
        <dbReference type="ARBA" id="ARBA00022490"/>
    </source>
</evidence>
<comment type="similarity">
    <text evidence="3">Belongs to the peptidase T1B family.</text>
</comment>
<reference evidence="5" key="2">
    <citation type="submission" date="2020-12" db="EMBL/GenBank/DDBJ databases">
        <title>New Spironucleus salmonicida genome in near-complete chromosomes.</title>
        <authorList>
            <person name="Xu F."/>
            <person name="Kurt Z."/>
            <person name="Jimenez-Gonzalez A."/>
            <person name="Astvaldsson A."/>
            <person name="Andersson J.O."/>
            <person name="Svard S.G."/>
        </authorList>
    </citation>
    <scope>NUCLEOTIDE SEQUENCE</scope>
    <source>
        <strain evidence="5">ATCC 50377</strain>
    </source>
</reference>
<evidence type="ECO:0000256" key="3">
    <source>
        <dbReference type="RuleBase" id="RU004203"/>
    </source>
</evidence>
<protein>
    <recommendedName>
        <fullName evidence="3">Proteasome subunit beta</fullName>
    </recommendedName>
</protein>
<dbReference type="EMBL" id="AUWU02000008">
    <property type="protein sequence ID" value="KAH0570251.1"/>
    <property type="molecule type" value="Genomic_DNA"/>
</dbReference>
<keyword evidence="6" id="KW-1185">Reference proteome</keyword>
<organism evidence="4">
    <name type="scientific">Spironucleus salmonicida</name>
    <dbReference type="NCBI Taxonomy" id="348837"/>
    <lineage>
        <taxon>Eukaryota</taxon>
        <taxon>Metamonada</taxon>
        <taxon>Diplomonadida</taxon>
        <taxon>Hexamitidae</taxon>
        <taxon>Hexamitinae</taxon>
        <taxon>Spironucleus</taxon>
    </lineage>
</organism>
<keyword evidence="3" id="KW-0539">Nucleus</keyword>
<dbReference type="VEuPathDB" id="GiardiaDB:SS50377_28226"/>
<comment type="function">
    <text evidence="3">Component of the proteasome, a multicatalytic proteinase complex which is characterized by its ability to cleave peptides with Arg, Phe, Tyr, Leu, and Glu adjacent to the leaving group at neutral or slightly basic pH. The proteasome has an ATP-dependent proteolytic activity.</text>
</comment>
<evidence type="ECO:0000313" key="4">
    <source>
        <dbReference type="EMBL" id="EST48408.1"/>
    </source>
</evidence>
<dbReference type="InterPro" id="IPR001353">
    <property type="entry name" value="Proteasome_sua/b"/>
</dbReference>
<dbReference type="Pfam" id="PF00227">
    <property type="entry name" value="Proteasome"/>
    <property type="match status" value="1"/>
</dbReference>
<dbReference type="PROSITE" id="PS00854">
    <property type="entry name" value="PROTEASOME_BETA_1"/>
    <property type="match status" value="1"/>
</dbReference>
<dbReference type="AlphaFoldDB" id="V6LVY5"/>
<dbReference type="InterPro" id="IPR016050">
    <property type="entry name" value="Proteasome_bsu_CS"/>
</dbReference>
<comment type="subunit">
    <text evidence="3">Component of the proteasome complex.</text>
</comment>
<dbReference type="InterPro" id="IPR029055">
    <property type="entry name" value="Ntn_hydrolases_N"/>
</dbReference>
<dbReference type="SUPFAM" id="SSF56235">
    <property type="entry name" value="N-terminal nucleophile aminohydrolases (Ntn hydrolases)"/>
    <property type="match status" value="1"/>
</dbReference>